<dbReference type="PROSITE" id="PS00901">
    <property type="entry name" value="CYS_SYNTHASE"/>
    <property type="match status" value="1"/>
</dbReference>
<protein>
    <recommendedName>
        <fullName evidence="4">cysteine synthase</fullName>
        <ecNumber evidence="4">2.5.1.47</ecNumber>
    </recommendedName>
</protein>
<dbReference type="InterPro" id="IPR036052">
    <property type="entry name" value="TrpB-like_PALP_sf"/>
</dbReference>
<comment type="caution">
    <text evidence="13">The sequence shown here is derived from an EMBL/GenBank/DDBJ whole genome shotgun (WGS) entry which is preliminary data.</text>
</comment>
<feature type="binding site" evidence="10">
    <location>
        <position position="70"/>
    </location>
    <ligand>
        <name>pyridoxal 5'-phosphate</name>
        <dbReference type="ChEBI" id="CHEBI:597326"/>
    </ligand>
</feature>
<gene>
    <name evidence="13" type="ORF">ENV54_10030</name>
</gene>
<dbReference type="InterPro" id="IPR001216">
    <property type="entry name" value="P-phosphate_BS"/>
</dbReference>
<evidence type="ECO:0000256" key="3">
    <source>
        <dbReference type="ARBA" id="ARBA00007103"/>
    </source>
</evidence>
<dbReference type="EMBL" id="DTGT01000320">
    <property type="protein sequence ID" value="HGH61622.1"/>
    <property type="molecule type" value="Genomic_DNA"/>
</dbReference>
<feature type="modified residue" description="N6-(pyridoxal phosphate)lysine" evidence="11">
    <location>
        <position position="40"/>
    </location>
</feature>
<dbReference type="SUPFAM" id="SSF53686">
    <property type="entry name" value="Tryptophan synthase beta subunit-like PLP-dependent enzymes"/>
    <property type="match status" value="1"/>
</dbReference>
<evidence type="ECO:0000256" key="4">
    <source>
        <dbReference type="ARBA" id="ARBA00012681"/>
    </source>
</evidence>
<dbReference type="NCBIfam" id="TIGR01136">
    <property type="entry name" value="cysKM"/>
    <property type="match status" value="1"/>
</dbReference>
<dbReference type="Pfam" id="PF00291">
    <property type="entry name" value="PALP"/>
    <property type="match status" value="1"/>
</dbReference>
<dbReference type="PANTHER" id="PTHR10314">
    <property type="entry name" value="CYSTATHIONINE BETA-SYNTHASE"/>
    <property type="match status" value="1"/>
</dbReference>
<accession>A0A7C4ASX6</accession>
<dbReference type="AlphaFoldDB" id="A0A7C4ASX6"/>
<comment type="cofactor">
    <cofactor evidence="1 10">
        <name>pyridoxal 5'-phosphate</name>
        <dbReference type="ChEBI" id="CHEBI:597326"/>
    </cofactor>
</comment>
<keyword evidence="5" id="KW-0028">Amino-acid biosynthesis</keyword>
<reference evidence="13" key="1">
    <citation type="journal article" date="2020" name="mSystems">
        <title>Genome- and Community-Level Interaction Insights into Carbon Utilization and Element Cycling Functions of Hydrothermarchaeota in Hydrothermal Sediment.</title>
        <authorList>
            <person name="Zhou Z."/>
            <person name="Liu Y."/>
            <person name="Xu W."/>
            <person name="Pan J."/>
            <person name="Luo Z.H."/>
            <person name="Li M."/>
        </authorList>
    </citation>
    <scope>NUCLEOTIDE SEQUENCE [LARGE SCALE GENOMIC DNA]</scope>
    <source>
        <strain evidence="13">SpSt-769</strain>
    </source>
</reference>
<dbReference type="GO" id="GO:0006535">
    <property type="term" value="P:cysteine biosynthetic process from serine"/>
    <property type="evidence" value="ECO:0007669"/>
    <property type="project" value="InterPro"/>
</dbReference>
<evidence type="ECO:0000256" key="2">
    <source>
        <dbReference type="ARBA" id="ARBA00004962"/>
    </source>
</evidence>
<dbReference type="CDD" id="cd01561">
    <property type="entry name" value="CBS_like"/>
    <property type="match status" value="1"/>
</dbReference>
<name>A0A7C4ASX6_9BACT</name>
<evidence type="ECO:0000256" key="6">
    <source>
        <dbReference type="ARBA" id="ARBA00022679"/>
    </source>
</evidence>
<sequence>MGILDLIGNTPLVRIAHPDASNGMRLLGKLEGNNPGGSIKDRVALYMIEQAEREGRLSRDKIILEPTSGNTGIGLSMVAACKGYRCLLTLPECVSLERRNTLRAFGADLEVTPGCESTDGAIRRARQIFESDPDKYFMPNQFENINNVEAHYMGTGKEIIDQTNGDVDVFVAGMGTTGTLMGVSKRLKEFNPSIEIVGIEPVEGHTIQGLKNMNEAIVPAIYDPSRIDRIIRVNDQQAYDTCRWLALTQGIFVGMSSGAAVYGAIQVARERGSGTIVCILPDRGDRYLSTTLFKSICAKCPP</sequence>
<dbReference type="FunFam" id="3.40.50.1100:FF:000006">
    <property type="entry name" value="Cysteine synthase"/>
    <property type="match status" value="1"/>
</dbReference>
<evidence type="ECO:0000256" key="10">
    <source>
        <dbReference type="PIRSR" id="PIRSR605856-50"/>
    </source>
</evidence>
<feature type="domain" description="Tryptophan synthase beta chain-like PALP" evidence="12">
    <location>
        <begin position="4"/>
        <end position="282"/>
    </location>
</feature>
<keyword evidence="8" id="KW-0198">Cysteine biosynthesis</keyword>
<dbReference type="UniPathway" id="UPA00136">
    <property type="reaction ID" value="UER00200"/>
</dbReference>
<evidence type="ECO:0000256" key="11">
    <source>
        <dbReference type="PIRSR" id="PIRSR605856-51"/>
    </source>
</evidence>
<evidence type="ECO:0000256" key="5">
    <source>
        <dbReference type="ARBA" id="ARBA00022605"/>
    </source>
</evidence>
<dbReference type="EC" id="2.5.1.47" evidence="4"/>
<comment type="catalytic activity">
    <reaction evidence="9">
        <text>O-acetyl-L-serine + hydrogen sulfide = L-cysteine + acetate</text>
        <dbReference type="Rhea" id="RHEA:14829"/>
        <dbReference type="ChEBI" id="CHEBI:29919"/>
        <dbReference type="ChEBI" id="CHEBI:30089"/>
        <dbReference type="ChEBI" id="CHEBI:35235"/>
        <dbReference type="ChEBI" id="CHEBI:58340"/>
        <dbReference type="EC" id="2.5.1.47"/>
    </reaction>
</comment>
<feature type="binding site" evidence="10">
    <location>
        <position position="256"/>
    </location>
    <ligand>
        <name>pyridoxal 5'-phosphate</name>
        <dbReference type="ChEBI" id="CHEBI:597326"/>
    </ligand>
</feature>
<keyword evidence="7 10" id="KW-0663">Pyridoxal phosphate</keyword>
<evidence type="ECO:0000256" key="9">
    <source>
        <dbReference type="ARBA" id="ARBA00047931"/>
    </source>
</evidence>
<evidence type="ECO:0000256" key="8">
    <source>
        <dbReference type="ARBA" id="ARBA00023192"/>
    </source>
</evidence>
<dbReference type="Gene3D" id="3.40.50.1100">
    <property type="match status" value="2"/>
</dbReference>
<evidence type="ECO:0000313" key="13">
    <source>
        <dbReference type="EMBL" id="HGH61622.1"/>
    </source>
</evidence>
<proteinExistence type="inferred from homology"/>
<comment type="similarity">
    <text evidence="3">Belongs to the cysteine synthase/cystathionine beta-synthase family.</text>
</comment>
<evidence type="ECO:0000256" key="7">
    <source>
        <dbReference type="ARBA" id="ARBA00022898"/>
    </source>
</evidence>
<feature type="binding site" evidence="10">
    <location>
        <begin position="175"/>
        <end position="179"/>
    </location>
    <ligand>
        <name>pyridoxal 5'-phosphate</name>
        <dbReference type="ChEBI" id="CHEBI:597326"/>
    </ligand>
</feature>
<evidence type="ECO:0000256" key="1">
    <source>
        <dbReference type="ARBA" id="ARBA00001933"/>
    </source>
</evidence>
<keyword evidence="6" id="KW-0808">Transferase</keyword>
<evidence type="ECO:0000259" key="12">
    <source>
        <dbReference type="Pfam" id="PF00291"/>
    </source>
</evidence>
<dbReference type="InterPro" id="IPR005856">
    <property type="entry name" value="Cys_synth"/>
</dbReference>
<dbReference type="InterPro" id="IPR001926">
    <property type="entry name" value="TrpB-like_PALP"/>
</dbReference>
<dbReference type="InterPro" id="IPR050214">
    <property type="entry name" value="Cys_Synth/Cystath_Beta-Synth"/>
</dbReference>
<organism evidence="13">
    <name type="scientific">Desulfomonile tiedjei</name>
    <dbReference type="NCBI Taxonomy" id="2358"/>
    <lineage>
        <taxon>Bacteria</taxon>
        <taxon>Pseudomonadati</taxon>
        <taxon>Thermodesulfobacteriota</taxon>
        <taxon>Desulfomonilia</taxon>
        <taxon>Desulfomonilales</taxon>
        <taxon>Desulfomonilaceae</taxon>
        <taxon>Desulfomonile</taxon>
    </lineage>
</organism>
<comment type="pathway">
    <text evidence="2">Amino-acid biosynthesis; L-cysteine biosynthesis; L-cysteine from L-serine: step 2/2.</text>
</comment>
<dbReference type="GO" id="GO:0004124">
    <property type="term" value="F:cysteine synthase activity"/>
    <property type="evidence" value="ECO:0007669"/>
    <property type="project" value="UniProtKB-EC"/>
</dbReference>